<dbReference type="Proteomes" id="UP000434580">
    <property type="component" value="Unassembled WGS sequence"/>
</dbReference>
<proteinExistence type="predicted"/>
<gene>
    <name evidence="2" type="ORF">DPBNPPHM_00960</name>
</gene>
<dbReference type="InterPro" id="IPR006311">
    <property type="entry name" value="TAT_signal"/>
</dbReference>
<feature type="compositionally biased region" description="Low complexity" evidence="1">
    <location>
        <begin position="36"/>
        <end position="50"/>
    </location>
</feature>
<feature type="compositionally biased region" description="Basic and acidic residues" evidence="1">
    <location>
        <begin position="54"/>
        <end position="75"/>
    </location>
</feature>
<evidence type="ECO:0000313" key="2">
    <source>
        <dbReference type="EMBL" id="CAA0103564.1"/>
    </source>
</evidence>
<accession>A0A5S9PIL7</accession>
<organism evidence="2 3">
    <name type="scientific">BD1-7 clade bacterium</name>
    <dbReference type="NCBI Taxonomy" id="2029982"/>
    <lineage>
        <taxon>Bacteria</taxon>
        <taxon>Pseudomonadati</taxon>
        <taxon>Pseudomonadota</taxon>
        <taxon>Gammaproteobacteria</taxon>
        <taxon>Cellvibrionales</taxon>
        <taxon>Spongiibacteraceae</taxon>
        <taxon>BD1-7 clade</taxon>
    </lineage>
</organism>
<dbReference type="AlphaFoldDB" id="A0A5S9PIL7"/>
<reference evidence="2 3" key="1">
    <citation type="submission" date="2019-11" db="EMBL/GenBank/DDBJ databases">
        <authorList>
            <person name="Holert J."/>
        </authorList>
    </citation>
    <scope>NUCLEOTIDE SEQUENCE [LARGE SCALE GENOMIC DNA]</scope>
    <source>
        <strain evidence="2">BC5_2</strain>
    </source>
</reference>
<sequence length="260" mass="28569">MKQPDPDQKQHQPAITRRLLLSSGTAAAALAVIGCDSDSSNASDDSSSVSATETPHHITRQEWKRRELHPQEDRGWGKAHFVESTSDMIPSTIDLFGTQYDPQGLLELVKPLTQKKDLTFTFWSGASAKEQHTVVRLSDLLDALGFSQTQINQNAFVTAKSQSRNETLPNTNHTSDIGGYRFTNSVPIADALADGYLIVDNVRGVLSYYAYFIEGYAARGSVKYFSSLTFSDSYQGPDGASSDDYLTENIPADSTFSVNR</sequence>
<evidence type="ECO:0000313" key="3">
    <source>
        <dbReference type="Proteomes" id="UP000434580"/>
    </source>
</evidence>
<dbReference type="PROSITE" id="PS51318">
    <property type="entry name" value="TAT"/>
    <property type="match status" value="1"/>
</dbReference>
<dbReference type="OrthoDB" id="9891542at2"/>
<evidence type="ECO:0000256" key="1">
    <source>
        <dbReference type="SAM" id="MobiDB-lite"/>
    </source>
</evidence>
<dbReference type="PROSITE" id="PS51257">
    <property type="entry name" value="PROKAR_LIPOPROTEIN"/>
    <property type="match status" value="1"/>
</dbReference>
<name>A0A5S9PIL7_9GAMM</name>
<feature type="region of interest" description="Disordered" evidence="1">
    <location>
        <begin position="36"/>
        <end position="75"/>
    </location>
</feature>
<protein>
    <submittedName>
        <fullName evidence="2">Uncharacterized protein</fullName>
    </submittedName>
</protein>
<dbReference type="EMBL" id="CACSII010000012">
    <property type="protein sequence ID" value="CAA0103564.1"/>
    <property type="molecule type" value="Genomic_DNA"/>
</dbReference>